<reference evidence="1 2" key="1">
    <citation type="journal article" date="2018" name="Sci. Rep.">
        <title>Genomic signatures of local adaptation to the degree of environmental predictability in rotifers.</title>
        <authorList>
            <person name="Franch-Gras L."/>
            <person name="Hahn C."/>
            <person name="Garcia-Roger E.M."/>
            <person name="Carmona M.J."/>
            <person name="Serra M."/>
            <person name="Gomez A."/>
        </authorList>
    </citation>
    <scope>NUCLEOTIDE SEQUENCE [LARGE SCALE GENOMIC DNA]</scope>
    <source>
        <strain evidence="1">HYR1</strain>
    </source>
</reference>
<evidence type="ECO:0000313" key="2">
    <source>
        <dbReference type="Proteomes" id="UP000276133"/>
    </source>
</evidence>
<sequence>MIIPANKMSAKLCKNFIDEELMINLVLHNQEQLHSFCRHLFLDEAKCQNYSNRIVGVILSCFRIQSNMVNPNSSVSENPYPD</sequence>
<keyword evidence="2" id="KW-1185">Reference proteome</keyword>
<name>A0A3M7QJM3_BRAPC</name>
<organism evidence="1 2">
    <name type="scientific">Brachionus plicatilis</name>
    <name type="common">Marine rotifer</name>
    <name type="synonym">Brachionus muelleri</name>
    <dbReference type="NCBI Taxonomy" id="10195"/>
    <lineage>
        <taxon>Eukaryota</taxon>
        <taxon>Metazoa</taxon>
        <taxon>Spiralia</taxon>
        <taxon>Gnathifera</taxon>
        <taxon>Rotifera</taxon>
        <taxon>Eurotatoria</taxon>
        <taxon>Monogononta</taxon>
        <taxon>Pseudotrocha</taxon>
        <taxon>Ploima</taxon>
        <taxon>Brachionidae</taxon>
        <taxon>Brachionus</taxon>
    </lineage>
</organism>
<dbReference type="Proteomes" id="UP000276133">
    <property type="component" value="Unassembled WGS sequence"/>
</dbReference>
<evidence type="ECO:0000313" key="1">
    <source>
        <dbReference type="EMBL" id="RNA11211.1"/>
    </source>
</evidence>
<accession>A0A3M7QJM3</accession>
<protein>
    <submittedName>
        <fullName evidence="1">Uncharacterized protein</fullName>
    </submittedName>
</protein>
<dbReference type="AlphaFoldDB" id="A0A3M7QJM3"/>
<proteinExistence type="predicted"/>
<gene>
    <name evidence="1" type="ORF">BpHYR1_049420</name>
</gene>
<dbReference type="EMBL" id="REGN01006015">
    <property type="protein sequence ID" value="RNA11211.1"/>
    <property type="molecule type" value="Genomic_DNA"/>
</dbReference>
<comment type="caution">
    <text evidence="1">The sequence shown here is derived from an EMBL/GenBank/DDBJ whole genome shotgun (WGS) entry which is preliminary data.</text>
</comment>